<gene>
    <name evidence="21" type="ORF">TCMB3V08_LOCUS4436</name>
</gene>
<evidence type="ECO:0000256" key="9">
    <source>
        <dbReference type="ARBA" id="ARBA00022692"/>
    </source>
</evidence>
<dbReference type="SMART" id="SM01077">
    <property type="entry name" value="Cg6151-P"/>
    <property type="match status" value="1"/>
</dbReference>
<keyword evidence="16" id="KW-0968">Cytoplasmic vesicle</keyword>
<keyword evidence="13 20" id="KW-0472">Membrane</keyword>
<dbReference type="GO" id="GO:0006897">
    <property type="term" value="P:endocytosis"/>
    <property type="evidence" value="ECO:0007669"/>
    <property type="project" value="UniProtKB-KW"/>
</dbReference>
<keyword evidence="5" id="KW-0813">Transport</keyword>
<evidence type="ECO:0000256" key="2">
    <source>
        <dbReference type="ARBA" id="ARBA00004644"/>
    </source>
</evidence>
<dbReference type="PANTHER" id="PTHR13314:SF2">
    <property type="entry name" value="CALCIUM CHANNEL FLOWER HOMOLOG"/>
    <property type="match status" value="1"/>
</dbReference>
<proteinExistence type="inferred from homology"/>
<reference evidence="21" key="1">
    <citation type="submission" date="2020-11" db="EMBL/GenBank/DDBJ databases">
        <authorList>
            <person name="Tran Van P."/>
        </authorList>
    </citation>
    <scope>NUCLEOTIDE SEQUENCE</scope>
</reference>
<keyword evidence="10" id="KW-0967">Endosome</keyword>
<accession>A0A7R9P6E0</accession>
<keyword evidence="6" id="KW-0106">Calcium</keyword>
<keyword evidence="9 20" id="KW-0812">Transmembrane</keyword>
<protein>
    <recommendedName>
        <fullName evidence="4">Calcium channel flower</fullName>
    </recommendedName>
</protein>
<evidence type="ECO:0000256" key="11">
    <source>
        <dbReference type="ARBA" id="ARBA00022989"/>
    </source>
</evidence>
<evidence type="ECO:0000256" key="15">
    <source>
        <dbReference type="ARBA" id="ARBA00023303"/>
    </source>
</evidence>
<keyword evidence="8" id="KW-0107">Calcium channel</keyword>
<comment type="similarity">
    <text evidence="3">Belongs to the calcium channel flower family.</text>
</comment>
<evidence type="ECO:0000256" key="19">
    <source>
        <dbReference type="SAM" id="MobiDB-lite"/>
    </source>
</evidence>
<keyword evidence="7" id="KW-0254">Endocytosis</keyword>
<dbReference type="GO" id="GO:0005768">
    <property type="term" value="C:endosome"/>
    <property type="evidence" value="ECO:0007669"/>
    <property type="project" value="UniProtKB-SubCell"/>
</dbReference>
<dbReference type="AlphaFoldDB" id="A0A7R9P6E0"/>
<evidence type="ECO:0000256" key="3">
    <source>
        <dbReference type="ARBA" id="ARBA00010023"/>
    </source>
</evidence>
<keyword evidence="14" id="KW-0966">Cell projection</keyword>
<evidence type="ECO:0000313" key="21">
    <source>
        <dbReference type="EMBL" id="CAD7571772.1"/>
    </source>
</evidence>
<keyword evidence="11 20" id="KW-1133">Transmembrane helix</keyword>
<dbReference type="GO" id="GO:0042734">
    <property type="term" value="C:presynaptic membrane"/>
    <property type="evidence" value="ECO:0007669"/>
    <property type="project" value="UniProtKB-SubCell"/>
</dbReference>
<comment type="subunit">
    <text evidence="18">Homomultimer. Associates with the dally/ magu complex.</text>
</comment>
<organism evidence="21">
    <name type="scientific">Timema californicum</name>
    <name type="common">California timema</name>
    <name type="synonym">Walking stick</name>
    <dbReference type="NCBI Taxonomy" id="61474"/>
    <lineage>
        <taxon>Eukaryota</taxon>
        <taxon>Metazoa</taxon>
        <taxon>Ecdysozoa</taxon>
        <taxon>Arthropoda</taxon>
        <taxon>Hexapoda</taxon>
        <taxon>Insecta</taxon>
        <taxon>Pterygota</taxon>
        <taxon>Neoptera</taxon>
        <taxon>Polyneoptera</taxon>
        <taxon>Phasmatodea</taxon>
        <taxon>Timematodea</taxon>
        <taxon>Timematoidea</taxon>
        <taxon>Timematidae</taxon>
        <taxon>Timema</taxon>
    </lineage>
</organism>
<dbReference type="EMBL" id="OE180691">
    <property type="protein sequence ID" value="CAD7571772.1"/>
    <property type="molecule type" value="Genomic_DNA"/>
</dbReference>
<sequence>MDKIAGIMQRPGEDAVPKDDVPWWMKYAGRGLGTVGSMSKEGTLFYPFVDVCPRSLSFVLVSEPNPKVVSFLMDGLLYGAKLIEHSRRDYTRVGITEFKHTERGECAVLEASIVFWQGLGVSILFYMSMLLLRRVVVYIAIALGVWNCIGIMLGDVNCLISGMWQMMAGFLVIVIEAPCCCLFIDFVQNISDWVEKRPYWNRAAFYVAGSRQDMAAMASPPATTPQADHHTTLMEDPDGLSRRNAHQRSSFHIALSDVSFLDEHAVFTGQQRSTFQFYRAPRVRQ</sequence>
<evidence type="ECO:0000256" key="8">
    <source>
        <dbReference type="ARBA" id="ARBA00022673"/>
    </source>
</evidence>
<evidence type="ECO:0000256" key="16">
    <source>
        <dbReference type="ARBA" id="ARBA00023329"/>
    </source>
</evidence>
<keyword evidence="12" id="KW-0406">Ion transport</keyword>
<evidence type="ECO:0000256" key="7">
    <source>
        <dbReference type="ARBA" id="ARBA00022583"/>
    </source>
</evidence>
<evidence type="ECO:0000256" key="14">
    <source>
        <dbReference type="ARBA" id="ARBA00023273"/>
    </source>
</evidence>
<evidence type="ECO:0000256" key="17">
    <source>
        <dbReference type="ARBA" id="ARBA00034111"/>
    </source>
</evidence>
<evidence type="ECO:0000256" key="5">
    <source>
        <dbReference type="ARBA" id="ARBA00022448"/>
    </source>
</evidence>
<dbReference type="Pfam" id="PF10233">
    <property type="entry name" value="Cg6151-P"/>
    <property type="match status" value="1"/>
</dbReference>
<evidence type="ECO:0000256" key="6">
    <source>
        <dbReference type="ARBA" id="ARBA00022568"/>
    </source>
</evidence>
<evidence type="ECO:0000256" key="4">
    <source>
        <dbReference type="ARBA" id="ARBA00016120"/>
    </source>
</evidence>
<evidence type="ECO:0000256" key="10">
    <source>
        <dbReference type="ARBA" id="ARBA00022753"/>
    </source>
</evidence>
<feature type="transmembrane region" description="Helical" evidence="20">
    <location>
        <begin position="135"/>
        <end position="154"/>
    </location>
</feature>
<keyword evidence="15" id="KW-0407">Ion channel</keyword>
<keyword evidence="6" id="KW-0109">Calcium transport</keyword>
<name>A0A7R9P6E0_TIMCA</name>
<evidence type="ECO:0000256" key="18">
    <source>
        <dbReference type="ARBA" id="ARBA00046506"/>
    </source>
</evidence>
<evidence type="ECO:0000256" key="13">
    <source>
        <dbReference type="ARBA" id="ARBA00023136"/>
    </source>
</evidence>
<dbReference type="GO" id="GO:0030672">
    <property type="term" value="C:synaptic vesicle membrane"/>
    <property type="evidence" value="ECO:0007669"/>
    <property type="project" value="UniProtKB-SubCell"/>
</dbReference>
<feature type="transmembrane region" description="Helical" evidence="20">
    <location>
        <begin position="166"/>
        <end position="187"/>
    </location>
</feature>
<comment type="subcellular location">
    <subcellularLocation>
        <location evidence="2">Cytoplasmic vesicle</location>
        <location evidence="2">Secretory vesicle</location>
        <location evidence="2">Synaptic vesicle membrane</location>
        <topology evidence="2">Multi-pass membrane protein</topology>
    </subcellularLocation>
    <subcellularLocation>
        <location evidence="1">Endosome</location>
    </subcellularLocation>
    <subcellularLocation>
        <location evidence="17">Presynaptic cell membrane</location>
    </subcellularLocation>
</comment>
<dbReference type="InterPro" id="IPR019365">
    <property type="entry name" value="TVP18/Ca-channel_flower"/>
</dbReference>
<dbReference type="PANTHER" id="PTHR13314">
    <property type="entry name" value="CALCIUM CHANNEL FLOWER HOMOLOG"/>
    <property type="match status" value="1"/>
</dbReference>
<evidence type="ECO:0000256" key="1">
    <source>
        <dbReference type="ARBA" id="ARBA00004177"/>
    </source>
</evidence>
<dbReference type="GO" id="GO:0005262">
    <property type="term" value="F:calcium channel activity"/>
    <property type="evidence" value="ECO:0007669"/>
    <property type="project" value="UniProtKB-KW"/>
</dbReference>
<evidence type="ECO:0000256" key="20">
    <source>
        <dbReference type="SAM" id="Phobius"/>
    </source>
</evidence>
<evidence type="ECO:0000256" key="12">
    <source>
        <dbReference type="ARBA" id="ARBA00023065"/>
    </source>
</evidence>
<feature type="region of interest" description="Disordered" evidence="19">
    <location>
        <begin position="218"/>
        <end position="243"/>
    </location>
</feature>